<feature type="transmembrane region" description="Helical" evidence="1">
    <location>
        <begin position="48"/>
        <end position="69"/>
    </location>
</feature>
<evidence type="ECO:0000313" key="3">
    <source>
        <dbReference type="Proteomes" id="UP000177151"/>
    </source>
</evidence>
<feature type="transmembrane region" description="Helical" evidence="1">
    <location>
        <begin position="20"/>
        <end position="42"/>
    </location>
</feature>
<sequence length="93" mass="10534">MQLLPKDSQERKYMLLGFKIIGDFGATIAVPVVVFVMIAQWLEGKYGHGPWLTIMAFVLAAALTAKMLIKKAKEYGRQYQKIDDDGKKQDLKD</sequence>
<evidence type="ECO:0008006" key="4">
    <source>
        <dbReference type="Google" id="ProtNLM"/>
    </source>
</evidence>
<protein>
    <recommendedName>
        <fullName evidence="4">AtpZ/AtpI family protein</fullName>
    </recommendedName>
</protein>
<proteinExistence type="predicted"/>
<keyword evidence="1" id="KW-1133">Transmembrane helix</keyword>
<evidence type="ECO:0000313" key="2">
    <source>
        <dbReference type="EMBL" id="OGH87045.1"/>
    </source>
</evidence>
<keyword evidence="1" id="KW-0812">Transmembrane</keyword>
<dbReference type="EMBL" id="MFQP01000063">
    <property type="protein sequence ID" value="OGH87045.1"/>
    <property type="molecule type" value="Genomic_DNA"/>
</dbReference>
<accession>A0A1F6NT13</accession>
<dbReference type="AlphaFoldDB" id="A0A1F6NT13"/>
<keyword evidence="1" id="KW-0472">Membrane</keyword>
<reference evidence="2 3" key="1">
    <citation type="journal article" date="2016" name="Nat. Commun.">
        <title>Thousands of microbial genomes shed light on interconnected biogeochemical processes in an aquifer system.</title>
        <authorList>
            <person name="Anantharaman K."/>
            <person name="Brown C.T."/>
            <person name="Hug L.A."/>
            <person name="Sharon I."/>
            <person name="Castelle C.J."/>
            <person name="Probst A.J."/>
            <person name="Thomas B.C."/>
            <person name="Singh A."/>
            <person name="Wilkins M.J."/>
            <person name="Karaoz U."/>
            <person name="Brodie E.L."/>
            <person name="Williams K.H."/>
            <person name="Hubbard S.S."/>
            <person name="Banfield J.F."/>
        </authorList>
    </citation>
    <scope>NUCLEOTIDE SEQUENCE [LARGE SCALE GENOMIC DNA]</scope>
</reference>
<comment type="caution">
    <text evidence="2">The sequence shown here is derived from an EMBL/GenBank/DDBJ whole genome shotgun (WGS) entry which is preliminary data.</text>
</comment>
<dbReference type="InterPro" id="IPR032820">
    <property type="entry name" value="ATPase_put"/>
</dbReference>
<organism evidence="2 3">
    <name type="scientific">Candidatus Magasanikbacteria bacterium RIFOXYA1_FULL_40_8</name>
    <dbReference type="NCBI Taxonomy" id="1798694"/>
    <lineage>
        <taxon>Bacteria</taxon>
        <taxon>Candidatus Magasanikiibacteriota</taxon>
    </lineage>
</organism>
<dbReference type="Pfam" id="PF09527">
    <property type="entry name" value="ATPase_gene1"/>
    <property type="match status" value="1"/>
</dbReference>
<name>A0A1F6NT13_9BACT</name>
<evidence type="ECO:0000256" key="1">
    <source>
        <dbReference type="SAM" id="Phobius"/>
    </source>
</evidence>
<dbReference type="Proteomes" id="UP000177151">
    <property type="component" value="Unassembled WGS sequence"/>
</dbReference>
<gene>
    <name evidence="2" type="ORF">A2206_00535</name>
</gene>